<feature type="transmembrane region" description="Helical" evidence="10">
    <location>
        <begin position="6"/>
        <end position="25"/>
    </location>
</feature>
<keyword evidence="8" id="KW-0807">Transducer</keyword>
<feature type="domain" description="G-protein coupled receptors family 1 profile" evidence="11">
    <location>
        <begin position="17"/>
        <end position="72"/>
    </location>
</feature>
<sequence>MLVNILSSSISLLTVALNLLVIISISHFKQLHTPTNLILLSLSISDFSVGLILFFQIVLVDGCWLLGCRPACPRRQARRTSVFPFVTCNEQDKFRGRLAVQVKDGWVKGSRRRDQGHGRGSPGGGPEDDHQAKGCALDGGPEDRNGELGYRAQERESLGDRLQKEGALGVRGQAMRHRELEPAAAAKGHTEL</sequence>
<dbReference type="GO" id="GO:0001594">
    <property type="term" value="F:trace-amine receptor activity"/>
    <property type="evidence" value="ECO:0007669"/>
    <property type="project" value="TreeGrafter"/>
</dbReference>
<feature type="transmembrane region" description="Helical" evidence="10">
    <location>
        <begin position="37"/>
        <end position="59"/>
    </location>
</feature>
<evidence type="ECO:0000256" key="7">
    <source>
        <dbReference type="ARBA" id="ARBA00023170"/>
    </source>
</evidence>
<evidence type="ECO:0000256" key="3">
    <source>
        <dbReference type="ARBA" id="ARBA00022692"/>
    </source>
</evidence>
<keyword evidence="3 10" id="KW-0812">Transmembrane</keyword>
<dbReference type="AlphaFoldDB" id="A0A4Z2G396"/>
<evidence type="ECO:0000256" key="2">
    <source>
        <dbReference type="ARBA" id="ARBA00022475"/>
    </source>
</evidence>
<keyword evidence="5" id="KW-0297">G-protein coupled receptor</keyword>
<keyword evidence="4 10" id="KW-1133">Transmembrane helix</keyword>
<keyword evidence="13" id="KW-1185">Reference proteome</keyword>
<feature type="region of interest" description="Disordered" evidence="9">
    <location>
        <begin position="109"/>
        <end position="192"/>
    </location>
</feature>
<feature type="compositionally biased region" description="Basic and acidic residues" evidence="9">
    <location>
        <begin position="141"/>
        <end position="164"/>
    </location>
</feature>
<evidence type="ECO:0000256" key="8">
    <source>
        <dbReference type="ARBA" id="ARBA00023224"/>
    </source>
</evidence>
<dbReference type="PROSITE" id="PS50262">
    <property type="entry name" value="G_PROTEIN_RECEP_F1_2"/>
    <property type="match status" value="1"/>
</dbReference>
<keyword evidence="7 12" id="KW-0675">Receptor</keyword>
<evidence type="ECO:0000313" key="12">
    <source>
        <dbReference type="EMBL" id="TNN48008.1"/>
    </source>
</evidence>
<reference evidence="12 13" key="1">
    <citation type="submission" date="2019-03" db="EMBL/GenBank/DDBJ databases">
        <title>First draft genome of Liparis tanakae, snailfish: a comprehensive survey of snailfish specific genes.</title>
        <authorList>
            <person name="Kim W."/>
            <person name="Song I."/>
            <person name="Jeong J.-H."/>
            <person name="Kim D."/>
            <person name="Kim S."/>
            <person name="Ryu S."/>
            <person name="Song J.Y."/>
            <person name="Lee S.K."/>
        </authorList>
    </citation>
    <scope>NUCLEOTIDE SEQUENCE [LARGE SCALE GENOMIC DNA]</scope>
    <source>
        <tissue evidence="12">Muscle</tissue>
    </source>
</reference>
<dbReference type="GO" id="GO:0005886">
    <property type="term" value="C:plasma membrane"/>
    <property type="evidence" value="ECO:0007669"/>
    <property type="project" value="UniProtKB-SubCell"/>
</dbReference>
<organism evidence="12 13">
    <name type="scientific">Liparis tanakae</name>
    <name type="common">Tanaka's snailfish</name>
    <dbReference type="NCBI Taxonomy" id="230148"/>
    <lineage>
        <taxon>Eukaryota</taxon>
        <taxon>Metazoa</taxon>
        <taxon>Chordata</taxon>
        <taxon>Craniata</taxon>
        <taxon>Vertebrata</taxon>
        <taxon>Euteleostomi</taxon>
        <taxon>Actinopterygii</taxon>
        <taxon>Neopterygii</taxon>
        <taxon>Teleostei</taxon>
        <taxon>Neoteleostei</taxon>
        <taxon>Acanthomorphata</taxon>
        <taxon>Eupercaria</taxon>
        <taxon>Perciformes</taxon>
        <taxon>Cottioidei</taxon>
        <taxon>Cottales</taxon>
        <taxon>Liparidae</taxon>
        <taxon>Liparis</taxon>
    </lineage>
</organism>
<evidence type="ECO:0000256" key="6">
    <source>
        <dbReference type="ARBA" id="ARBA00023136"/>
    </source>
</evidence>
<proteinExistence type="predicted"/>
<evidence type="ECO:0000256" key="4">
    <source>
        <dbReference type="ARBA" id="ARBA00022989"/>
    </source>
</evidence>
<name>A0A4Z2G396_9TELE</name>
<evidence type="ECO:0000256" key="9">
    <source>
        <dbReference type="SAM" id="MobiDB-lite"/>
    </source>
</evidence>
<dbReference type="SUPFAM" id="SSF81321">
    <property type="entry name" value="Family A G protein-coupled receptor-like"/>
    <property type="match status" value="1"/>
</dbReference>
<keyword evidence="2" id="KW-1003">Cell membrane</keyword>
<evidence type="ECO:0000256" key="10">
    <source>
        <dbReference type="SAM" id="Phobius"/>
    </source>
</evidence>
<evidence type="ECO:0000313" key="13">
    <source>
        <dbReference type="Proteomes" id="UP000314294"/>
    </source>
</evidence>
<keyword evidence="6 10" id="KW-0472">Membrane</keyword>
<evidence type="ECO:0000259" key="11">
    <source>
        <dbReference type="PROSITE" id="PS50262"/>
    </source>
</evidence>
<dbReference type="PRINTS" id="PR00237">
    <property type="entry name" value="GPCRRHODOPSN"/>
</dbReference>
<evidence type="ECO:0000256" key="5">
    <source>
        <dbReference type="ARBA" id="ARBA00023040"/>
    </source>
</evidence>
<dbReference type="EMBL" id="SRLO01000715">
    <property type="protein sequence ID" value="TNN48008.1"/>
    <property type="molecule type" value="Genomic_DNA"/>
</dbReference>
<dbReference type="Gene3D" id="1.20.1070.10">
    <property type="entry name" value="Rhodopsin 7-helix transmembrane proteins"/>
    <property type="match status" value="1"/>
</dbReference>
<dbReference type="InterPro" id="IPR017452">
    <property type="entry name" value="GPCR_Rhodpsn_7TM"/>
</dbReference>
<protein>
    <submittedName>
        <fullName evidence="12">Trace amine-associated receptor 3</fullName>
    </submittedName>
</protein>
<dbReference type="Proteomes" id="UP000314294">
    <property type="component" value="Unassembled WGS sequence"/>
</dbReference>
<evidence type="ECO:0000256" key="1">
    <source>
        <dbReference type="ARBA" id="ARBA00004651"/>
    </source>
</evidence>
<dbReference type="PANTHER" id="PTHR24249:SF381">
    <property type="entry name" value="TRACE AMINE ASSOCIATED RECEPTOR 19P-RELATED"/>
    <property type="match status" value="1"/>
</dbReference>
<dbReference type="PANTHER" id="PTHR24249">
    <property type="entry name" value="HISTAMINE RECEPTOR-RELATED G-PROTEIN COUPLED RECEPTOR"/>
    <property type="match status" value="1"/>
</dbReference>
<accession>A0A4Z2G396</accession>
<gene>
    <name evidence="12" type="primary">Taar3_1</name>
    <name evidence="12" type="ORF">EYF80_041780</name>
</gene>
<dbReference type="InterPro" id="IPR000276">
    <property type="entry name" value="GPCR_Rhodpsn"/>
</dbReference>
<comment type="subcellular location">
    <subcellularLocation>
        <location evidence="1">Cell membrane</location>
        <topology evidence="1">Multi-pass membrane protein</topology>
    </subcellularLocation>
</comment>
<comment type="caution">
    <text evidence="12">The sequence shown here is derived from an EMBL/GenBank/DDBJ whole genome shotgun (WGS) entry which is preliminary data.</text>
</comment>
<dbReference type="InterPro" id="IPR050569">
    <property type="entry name" value="TAAR"/>
</dbReference>